<feature type="domain" description="Lysine-specific metallo-endopeptidase" evidence="1">
    <location>
        <begin position="48"/>
        <end position="259"/>
    </location>
</feature>
<evidence type="ECO:0000259" key="1">
    <source>
        <dbReference type="SMART" id="SM01351"/>
    </source>
</evidence>
<dbReference type="Gene3D" id="3.40.390.10">
    <property type="entry name" value="Collagenase (Catalytic Domain)"/>
    <property type="match status" value="1"/>
</dbReference>
<sequence length="261" mass="29863">MSDNKGSSQASTQRSKACIKEYKVTDQFMKMITGALVATKRVLSTRKKNLEAWTYDDKKEFQDIFGLSGKTDITVDYYTPNQKVNANGEITPYRIKTTAHEFIKNGVDRMIFICDSLIIGNRTDENNKIIYSNFVNLTDRPIGSARIPALQTTHIDLKDHNYKNKSQEEILKLEYQKRITIDILQNFTCKKTTGKSSQVSTLCHELSHLFTIWDGVQYYGGLSSDDLGKGREIANAIDLSTRHDPKVFKNAYNIEKYFEID</sequence>
<dbReference type="RefSeq" id="WP_317101655.1">
    <property type="nucleotide sequence ID" value="NZ_JAWJAC010000016.1"/>
</dbReference>
<evidence type="ECO:0000313" key="2">
    <source>
        <dbReference type="EMBL" id="MDV2865164.1"/>
    </source>
</evidence>
<dbReference type="SMART" id="SM01351">
    <property type="entry name" value="Aspzincin_M35"/>
    <property type="match status" value="1"/>
</dbReference>
<dbReference type="GO" id="GO:0004222">
    <property type="term" value="F:metalloendopeptidase activity"/>
    <property type="evidence" value="ECO:0007669"/>
    <property type="project" value="InterPro"/>
</dbReference>
<proteinExistence type="predicted"/>
<organism evidence="2 3">
    <name type="scientific">Phytobacter ursingii</name>
    <dbReference type="NCBI Taxonomy" id="1972431"/>
    <lineage>
        <taxon>Bacteria</taxon>
        <taxon>Pseudomonadati</taxon>
        <taxon>Pseudomonadota</taxon>
        <taxon>Gammaproteobacteria</taxon>
        <taxon>Enterobacterales</taxon>
        <taxon>Enterobacteriaceae</taxon>
        <taxon>Phytobacter</taxon>
    </lineage>
</organism>
<dbReference type="Proteomes" id="UP001286589">
    <property type="component" value="Unassembled WGS sequence"/>
</dbReference>
<comment type="caution">
    <text evidence="2">The sequence shown here is derived from an EMBL/GenBank/DDBJ whole genome shotgun (WGS) entry which is preliminary data.</text>
</comment>
<dbReference type="InterPro" id="IPR024079">
    <property type="entry name" value="MetalloPept_cat_dom_sf"/>
</dbReference>
<dbReference type="AlphaFoldDB" id="A0AB35S1L3"/>
<protein>
    <recommendedName>
        <fullName evidence="1">Lysine-specific metallo-endopeptidase domain-containing protein</fullName>
    </recommendedName>
</protein>
<keyword evidence="3" id="KW-1185">Reference proteome</keyword>
<dbReference type="EMBL" id="JAWJAC010000016">
    <property type="protein sequence ID" value="MDV2865164.1"/>
    <property type="molecule type" value="Genomic_DNA"/>
</dbReference>
<evidence type="ECO:0000313" key="3">
    <source>
        <dbReference type="Proteomes" id="UP001286589"/>
    </source>
</evidence>
<accession>A0AB35S1L3</accession>
<dbReference type="InterPro" id="IPR029463">
    <property type="entry name" value="Lys_MEP"/>
</dbReference>
<gene>
    <name evidence="2" type="ORF">R0H02_22245</name>
</gene>
<reference evidence="2 3" key="1">
    <citation type="submission" date="2023-10" db="EMBL/GenBank/DDBJ databases">
        <title>Phytobacter spp. The emergence of a new genus of hospital-origin enterobacteria encoding carbapenemases in Argentina.</title>
        <authorList>
            <person name="Vay C."/>
            <person name="Almuzara M."/>
            <person name="Traglia G.M."/>
            <person name="Campos J."/>
        </authorList>
    </citation>
    <scope>NUCLEOTIDE SEQUENCE [LARGE SCALE GENOMIC DNA]</scope>
    <source>
        <strain evidence="2 3">CVMA36</strain>
    </source>
</reference>
<name>A0AB35S1L3_9ENTR</name>